<feature type="compositionally biased region" description="Basic and acidic residues" evidence="1">
    <location>
        <begin position="44"/>
        <end position="55"/>
    </location>
</feature>
<name>A0A2T4Z3U7_9BACL</name>
<feature type="compositionally biased region" description="Polar residues" evidence="1">
    <location>
        <begin position="56"/>
        <end position="79"/>
    </location>
</feature>
<dbReference type="RefSeq" id="WP_107727894.1">
    <property type="nucleotide sequence ID" value="NZ_PZZP01000002.1"/>
</dbReference>
<feature type="signal peptide" evidence="2">
    <location>
        <begin position="1"/>
        <end position="23"/>
    </location>
</feature>
<feature type="compositionally biased region" description="Basic and acidic residues" evidence="1">
    <location>
        <begin position="137"/>
        <end position="147"/>
    </location>
</feature>
<dbReference type="AlphaFoldDB" id="A0A2T4Z3U7"/>
<dbReference type="Proteomes" id="UP000241639">
    <property type="component" value="Unassembled WGS sequence"/>
</dbReference>
<feature type="region of interest" description="Disordered" evidence="1">
    <location>
        <begin position="44"/>
        <end position="88"/>
    </location>
</feature>
<keyword evidence="2" id="KW-0732">Signal</keyword>
<organism evidence="3 4">
    <name type="scientific">Desmospora activa DSM 45169</name>
    <dbReference type="NCBI Taxonomy" id="1121389"/>
    <lineage>
        <taxon>Bacteria</taxon>
        <taxon>Bacillati</taxon>
        <taxon>Bacillota</taxon>
        <taxon>Bacilli</taxon>
        <taxon>Bacillales</taxon>
        <taxon>Thermoactinomycetaceae</taxon>
        <taxon>Desmospora</taxon>
    </lineage>
</organism>
<gene>
    <name evidence="3" type="ORF">C8J48_2885</name>
</gene>
<dbReference type="InterPro" id="IPR046720">
    <property type="entry name" value="DUF6612"/>
</dbReference>
<comment type="caution">
    <text evidence="3">The sequence shown here is derived from an EMBL/GenBank/DDBJ whole genome shotgun (WGS) entry which is preliminary data.</text>
</comment>
<dbReference type="Pfam" id="PF20316">
    <property type="entry name" value="DUF6612"/>
    <property type="match status" value="1"/>
</dbReference>
<proteinExistence type="predicted"/>
<keyword evidence="4" id="KW-1185">Reference proteome</keyword>
<feature type="region of interest" description="Disordered" evidence="1">
    <location>
        <begin position="137"/>
        <end position="166"/>
    </location>
</feature>
<dbReference type="EMBL" id="PZZP01000002">
    <property type="protein sequence ID" value="PTM56563.1"/>
    <property type="molecule type" value="Genomic_DNA"/>
</dbReference>
<evidence type="ECO:0000313" key="3">
    <source>
        <dbReference type="EMBL" id="PTM56563.1"/>
    </source>
</evidence>
<feature type="compositionally biased region" description="Acidic residues" evidence="1">
    <location>
        <begin position="148"/>
        <end position="165"/>
    </location>
</feature>
<reference evidence="3 4" key="1">
    <citation type="submission" date="2018-04" db="EMBL/GenBank/DDBJ databases">
        <title>Genomic Encyclopedia of Archaeal and Bacterial Type Strains, Phase II (KMG-II): from individual species to whole genera.</title>
        <authorList>
            <person name="Goeker M."/>
        </authorList>
    </citation>
    <scope>NUCLEOTIDE SEQUENCE [LARGE SCALE GENOMIC DNA]</scope>
    <source>
        <strain evidence="3 4">DSM 45169</strain>
    </source>
</reference>
<dbReference type="PROSITE" id="PS51257">
    <property type="entry name" value="PROKAR_LIPOPROTEIN"/>
    <property type="match status" value="1"/>
</dbReference>
<evidence type="ECO:0000256" key="1">
    <source>
        <dbReference type="SAM" id="MobiDB-lite"/>
    </source>
</evidence>
<feature type="chain" id="PRO_5015642814" description="Lipoprotein" evidence="2">
    <location>
        <begin position="24"/>
        <end position="305"/>
    </location>
</feature>
<sequence>MRKLLYLSMAAVFVLAGCSGGGASGGGGLLPGKDLTLEEVLTKTRETSEKNKDKTQTVQSTVRSKSETESNGQIVSSRDSTAKETTVRNFEPYASYTKGTETIHKQTVQGEVQAENQETPIESYFVDDIYYSLKEDGTWTKSGGDKESTEEEPEVEEPTEEEEEDAFQKMIDKLKNLGDDLSMTREDGAYIIHAKLSGDQAAQLVMDEEELAKAKEAGQEIKEFEFKYWIDEKSFEMKKAQVRQVIETEQASPQDPSAVMKSKHETNSSQAIEYKGDKVTVPDDVKNNAVDFEEYLQKQMPNFGG</sequence>
<feature type="region of interest" description="Disordered" evidence="1">
    <location>
        <begin position="246"/>
        <end position="278"/>
    </location>
</feature>
<evidence type="ECO:0000256" key="2">
    <source>
        <dbReference type="SAM" id="SignalP"/>
    </source>
</evidence>
<protein>
    <recommendedName>
        <fullName evidence="5">Lipoprotein</fullName>
    </recommendedName>
</protein>
<evidence type="ECO:0000313" key="4">
    <source>
        <dbReference type="Proteomes" id="UP000241639"/>
    </source>
</evidence>
<accession>A0A2T4Z3U7</accession>
<evidence type="ECO:0008006" key="5">
    <source>
        <dbReference type="Google" id="ProtNLM"/>
    </source>
</evidence>